<accession>A0A1F5YQL8</accession>
<gene>
    <name evidence="4" type="primary">rpsO</name>
    <name evidence="7" type="ORF">A3F83_00740</name>
</gene>
<dbReference type="PANTHER" id="PTHR23321">
    <property type="entry name" value="RIBOSOMAL PROTEIN S15, BACTERIAL AND ORGANELLAR"/>
    <property type="match status" value="1"/>
</dbReference>
<dbReference type="InterPro" id="IPR000589">
    <property type="entry name" value="Ribosomal_uS15"/>
</dbReference>
<dbReference type="STRING" id="1817867.A3F83_00740"/>
<evidence type="ECO:0000256" key="6">
    <source>
        <dbReference type="RuleBase" id="RU004524"/>
    </source>
</evidence>
<evidence type="ECO:0000313" key="8">
    <source>
        <dbReference type="Proteomes" id="UP000179129"/>
    </source>
</evidence>
<dbReference type="Gene3D" id="1.10.287.10">
    <property type="entry name" value="S15/NS1, RNA-binding"/>
    <property type="match status" value="1"/>
</dbReference>
<organism evidence="7 8">
    <name type="scientific">Candidatus Glassbacteria bacterium RIFCSPLOWO2_12_FULL_58_11</name>
    <dbReference type="NCBI Taxonomy" id="1817867"/>
    <lineage>
        <taxon>Bacteria</taxon>
        <taxon>Candidatus Glassiibacteriota</taxon>
    </lineage>
</organism>
<keyword evidence="1 4" id="KW-0689">Ribosomal protein</keyword>
<comment type="subunit">
    <text evidence="3 4">Part of the 30S ribosomal subunit. Forms a bridge to the 50S subunit in the 70S ribosome, contacting the 23S rRNA.</text>
</comment>
<dbReference type="NCBIfam" id="TIGR00952">
    <property type="entry name" value="S15_bact"/>
    <property type="match status" value="1"/>
</dbReference>
<dbReference type="Gene3D" id="6.10.250.3130">
    <property type="match status" value="1"/>
</dbReference>
<dbReference type="GO" id="GO:0006412">
    <property type="term" value="P:translation"/>
    <property type="evidence" value="ECO:0007669"/>
    <property type="project" value="UniProtKB-UniRule"/>
</dbReference>
<evidence type="ECO:0000256" key="3">
    <source>
        <dbReference type="ARBA" id="ARBA00064542"/>
    </source>
</evidence>
<dbReference type="InterPro" id="IPR005290">
    <property type="entry name" value="Ribosomal_uS15_bac-type"/>
</dbReference>
<proteinExistence type="inferred from homology"/>
<evidence type="ECO:0000256" key="2">
    <source>
        <dbReference type="ARBA" id="ARBA00023274"/>
    </source>
</evidence>
<dbReference type="SMART" id="SM01387">
    <property type="entry name" value="Ribosomal_S15"/>
    <property type="match status" value="1"/>
</dbReference>
<keyword evidence="4 6" id="KW-0694">RNA-binding</keyword>
<dbReference type="PANTHER" id="PTHR23321:SF26">
    <property type="entry name" value="SMALL RIBOSOMAL SUBUNIT PROTEIN US15M"/>
    <property type="match status" value="1"/>
</dbReference>
<dbReference type="PROSITE" id="PS00362">
    <property type="entry name" value="RIBOSOMAL_S15"/>
    <property type="match status" value="1"/>
</dbReference>
<dbReference type="CDD" id="cd00353">
    <property type="entry name" value="Ribosomal_S15p_S13e"/>
    <property type="match status" value="1"/>
</dbReference>
<evidence type="ECO:0000256" key="5">
    <source>
        <dbReference type="RuleBase" id="RU003919"/>
    </source>
</evidence>
<comment type="function">
    <text evidence="4 6">One of the primary rRNA binding proteins, it binds directly to 16S rRNA where it helps nucleate assembly of the platform of the 30S subunit by binding and bridging several RNA helices of the 16S rRNA.</text>
</comment>
<protein>
    <recommendedName>
        <fullName evidence="4">Small ribosomal subunit protein uS15</fullName>
    </recommendedName>
</protein>
<keyword evidence="2 4" id="KW-0687">Ribonucleoprotein</keyword>
<dbReference type="GO" id="GO:0003735">
    <property type="term" value="F:structural constituent of ribosome"/>
    <property type="evidence" value="ECO:0007669"/>
    <property type="project" value="InterPro"/>
</dbReference>
<dbReference type="InterPro" id="IPR009068">
    <property type="entry name" value="uS15_NS1_RNA-bd_sf"/>
</dbReference>
<name>A0A1F5YQL8_9BACT</name>
<dbReference type="HAMAP" id="MF_01343_B">
    <property type="entry name" value="Ribosomal_uS15_B"/>
    <property type="match status" value="1"/>
</dbReference>
<dbReference type="GO" id="GO:0019843">
    <property type="term" value="F:rRNA binding"/>
    <property type="evidence" value="ECO:0007669"/>
    <property type="project" value="UniProtKB-UniRule"/>
</dbReference>
<comment type="similarity">
    <text evidence="4 5">Belongs to the universal ribosomal protein uS15 family.</text>
</comment>
<evidence type="ECO:0000256" key="4">
    <source>
        <dbReference type="HAMAP-Rule" id="MF_01343"/>
    </source>
</evidence>
<comment type="function">
    <text evidence="4">Forms an intersubunit bridge (bridge B4) with the 23S rRNA of the 50S subunit in the ribosome.</text>
</comment>
<dbReference type="Proteomes" id="UP000179129">
    <property type="component" value="Unassembled WGS sequence"/>
</dbReference>
<dbReference type="Pfam" id="PF00312">
    <property type="entry name" value="Ribosomal_S15"/>
    <property type="match status" value="1"/>
</dbReference>
<dbReference type="GO" id="GO:0022627">
    <property type="term" value="C:cytosolic small ribosomal subunit"/>
    <property type="evidence" value="ECO:0007669"/>
    <property type="project" value="TreeGrafter"/>
</dbReference>
<dbReference type="AlphaFoldDB" id="A0A1F5YQL8"/>
<dbReference type="FunFam" id="1.10.287.10:FF:000002">
    <property type="entry name" value="30S ribosomal protein S15"/>
    <property type="match status" value="1"/>
</dbReference>
<evidence type="ECO:0000313" key="7">
    <source>
        <dbReference type="EMBL" id="OGG02192.1"/>
    </source>
</evidence>
<sequence length="89" mass="10394">MSITKEAKAGVIDKFKLHEGDVGSAEVQIAILTERILNLTGHFNVHKKDFHSRRGLLQLVSRRKRLIEYLRNKDYDSYKKMIEALNLRK</sequence>
<dbReference type="EMBL" id="MFIX01000192">
    <property type="protein sequence ID" value="OGG02192.1"/>
    <property type="molecule type" value="Genomic_DNA"/>
</dbReference>
<dbReference type="SUPFAM" id="SSF47060">
    <property type="entry name" value="S15/NS1 RNA-binding domain"/>
    <property type="match status" value="1"/>
</dbReference>
<keyword evidence="4 6" id="KW-0699">rRNA-binding</keyword>
<evidence type="ECO:0000256" key="1">
    <source>
        <dbReference type="ARBA" id="ARBA00022980"/>
    </source>
</evidence>
<reference evidence="7 8" key="1">
    <citation type="journal article" date="2016" name="Nat. Commun.">
        <title>Thousands of microbial genomes shed light on interconnected biogeochemical processes in an aquifer system.</title>
        <authorList>
            <person name="Anantharaman K."/>
            <person name="Brown C.T."/>
            <person name="Hug L.A."/>
            <person name="Sharon I."/>
            <person name="Castelle C.J."/>
            <person name="Probst A.J."/>
            <person name="Thomas B.C."/>
            <person name="Singh A."/>
            <person name="Wilkins M.J."/>
            <person name="Karaoz U."/>
            <person name="Brodie E.L."/>
            <person name="Williams K.H."/>
            <person name="Hubbard S.S."/>
            <person name="Banfield J.F."/>
        </authorList>
    </citation>
    <scope>NUCLEOTIDE SEQUENCE [LARGE SCALE GENOMIC DNA]</scope>
</reference>
<comment type="caution">
    <text evidence="7">The sequence shown here is derived from an EMBL/GenBank/DDBJ whole genome shotgun (WGS) entry which is preliminary data.</text>
</comment>